<protein>
    <submittedName>
        <fullName evidence="3">ADP-ribosylation factor-binding protein GGA1-like</fullName>
    </submittedName>
</protein>
<sequence length="108" mass="11272">MGISLLDDELMSLGLSEGTHTSNPPSQPEDSTAWDSFQSSDSIDADIPAAPSLLLTPDPPSLSLPLSSLSLPLSSGSTPGNSALDELDLLGKTLMQQSLPPEGQQVKW</sequence>
<evidence type="ECO:0000256" key="1">
    <source>
        <dbReference type="SAM" id="MobiDB-lite"/>
    </source>
</evidence>
<dbReference type="Proteomes" id="UP000504611">
    <property type="component" value="Unplaced"/>
</dbReference>
<evidence type="ECO:0000313" key="2">
    <source>
        <dbReference type="Proteomes" id="UP000504611"/>
    </source>
</evidence>
<feature type="compositionally biased region" description="Low complexity" evidence="1">
    <location>
        <begin position="63"/>
        <end position="80"/>
    </location>
</feature>
<dbReference type="GO" id="GO:0006893">
    <property type="term" value="P:Golgi to plasma membrane transport"/>
    <property type="evidence" value="ECO:0007669"/>
    <property type="project" value="TreeGrafter"/>
</dbReference>
<reference evidence="3" key="1">
    <citation type="submission" date="2025-08" db="UniProtKB">
        <authorList>
            <consortium name="RefSeq"/>
        </authorList>
    </citation>
    <scope>IDENTIFICATION</scope>
    <source>
        <tissue evidence="3">Muscle</tissue>
    </source>
</reference>
<feature type="compositionally biased region" description="Polar residues" evidence="1">
    <location>
        <begin position="18"/>
        <end position="42"/>
    </location>
</feature>
<dbReference type="GO" id="GO:0034394">
    <property type="term" value="P:protein localization to cell surface"/>
    <property type="evidence" value="ECO:0007669"/>
    <property type="project" value="TreeGrafter"/>
</dbReference>
<dbReference type="RefSeq" id="XP_010768846.1">
    <property type="nucleotide sequence ID" value="XM_010770544.1"/>
</dbReference>
<dbReference type="AlphaFoldDB" id="A0A6I9N3G9"/>
<dbReference type="GO" id="GO:0005802">
    <property type="term" value="C:trans-Golgi network"/>
    <property type="evidence" value="ECO:0007669"/>
    <property type="project" value="InterPro"/>
</dbReference>
<dbReference type="InterPro" id="IPR027422">
    <property type="entry name" value="GGA1-3"/>
</dbReference>
<dbReference type="PANTHER" id="PTHR45905:SF4">
    <property type="entry name" value="ADP-RIBOSYLATION FACTOR-BINDING PROTEIN GGA1"/>
    <property type="match status" value="1"/>
</dbReference>
<feature type="region of interest" description="Disordered" evidence="1">
    <location>
        <begin position="14"/>
        <end position="85"/>
    </location>
</feature>
<name>A0A6I9N3G9_9TELE</name>
<gene>
    <name evidence="3" type="primary">LOC104944938</name>
</gene>
<dbReference type="PANTHER" id="PTHR45905">
    <property type="entry name" value="GOLGI-LOCALIZED, GAMMA-ADAPTIN EAR CONTAINING, ARF BINDING PROTEIN"/>
    <property type="match status" value="1"/>
</dbReference>
<organism evidence="2 3">
    <name type="scientific">Notothenia coriiceps</name>
    <name type="common">black rockcod</name>
    <dbReference type="NCBI Taxonomy" id="8208"/>
    <lineage>
        <taxon>Eukaryota</taxon>
        <taxon>Metazoa</taxon>
        <taxon>Chordata</taxon>
        <taxon>Craniata</taxon>
        <taxon>Vertebrata</taxon>
        <taxon>Euteleostomi</taxon>
        <taxon>Actinopterygii</taxon>
        <taxon>Neopterygii</taxon>
        <taxon>Teleostei</taxon>
        <taxon>Neoteleostei</taxon>
        <taxon>Acanthomorphata</taxon>
        <taxon>Eupercaria</taxon>
        <taxon>Perciformes</taxon>
        <taxon>Notothenioidei</taxon>
        <taxon>Nototheniidae</taxon>
        <taxon>Notothenia</taxon>
    </lineage>
</organism>
<evidence type="ECO:0000313" key="3">
    <source>
        <dbReference type="RefSeq" id="XP_010768846.1"/>
    </source>
</evidence>
<keyword evidence="2" id="KW-1185">Reference proteome</keyword>
<accession>A0A6I9N3G9</accession>
<dbReference type="GeneID" id="104944938"/>
<dbReference type="GO" id="GO:0006886">
    <property type="term" value="P:intracellular protein transport"/>
    <property type="evidence" value="ECO:0007669"/>
    <property type="project" value="InterPro"/>
</dbReference>
<proteinExistence type="predicted"/>
<dbReference type="KEGG" id="ncc:104944938"/>
<dbReference type="GO" id="GO:0031267">
    <property type="term" value="F:small GTPase binding"/>
    <property type="evidence" value="ECO:0007669"/>
    <property type="project" value="InterPro"/>
</dbReference>